<dbReference type="Pfam" id="PF14602">
    <property type="entry name" value="Hexapep_2"/>
    <property type="match status" value="1"/>
</dbReference>
<name>A0ABT0R2S8_9MICO</name>
<comment type="similarity">
    <text evidence="1">Belongs to the transferase hexapeptide repeat family.</text>
</comment>
<evidence type="ECO:0000313" key="4">
    <source>
        <dbReference type="Proteomes" id="UP001203761"/>
    </source>
</evidence>
<sequence>MSLQDYTAALAAGERISADSPLLGEARDAAQDALRITAELNGRYHEPARVRELLAELTGSEIDESVVVFPPLRADFGKSLRIGKNVFINSGCVFQDQGGVTIGDDCLIGHNAVFATLNHDLDPARRGDLLPAPITLGRGVWVGANVVFLPGVNVGDDAVVAASCTVTKDVPAGAVVVGSPARVVRYVPGYENPELPA</sequence>
<dbReference type="Pfam" id="PF00132">
    <property type="entry name" value="Hexapep"/>
    <property type="match status" value="1"/>
</dbReference>
<dbReference type="EMBL" id="JAKNCJ010000002">
    <property type="protein sequence ID" value="MCL6423205.1"/>
    <property type="molecule type" value="Genomic_DNA"/>
</dbReference>
<dbReference type="InterPro" id="IPR011004">
    <property type="entry name" value="Trimer_LpxA-like_sf"/>
</dbReference>
<dbReference type="SUPFAM" id="SSF51161">
    <property type="entry name" value="Trimeric LpxA-like enzymes"/>
    <property type="match status" value="1"/>
</dbReference>
<reference evidence="3" key="1">
    <citation type="submission" date="2022-02" db="EMBL/GenBank/DDBJ databases">
        <authorList>
            <person name="Lee M."/>
            <person name="Kim S.-J."/>
            <person name="Jung M.-Y."/>
        </authorList>
    </citation>
    <scope>NUCLEOTIDE SEQUENCE</scope>
    <source>
        <strain evidence="3">JHP9</strain>
    </source>
</reference>
<proteinExistence type="inferred from homology"/>
<dbReference type="Proteomes" id="UP001203761">
    <property type="component" value="Unassembled WGS sequence"/>
</dbReference>
<gene>
    <name evidence="3" type="ORF">Bequi_07375</name>
</gene>
<dbReference type="PANTHER" id="PTHR23416">
    <property type="entry name" value="SIALIC ACID SYNTHASE-RELATED"/>
    <property type="match status" value="1"/>
</dbReference>
<keyword evidence="2" id="KW-0808">Transferase</keyword>
<evidence type="ECO:0000313" key="3">
    <source>
        <dbReference type="EMBL" id="MCL6423205.1"/>
    </source>
</evidence>
<dbReference type="RefSeq" id="WP_249737294.1">
    <property type="nucleotide sequence ID" value="NZ_JAKNCJ010000002.1"/>
</dbReference>
<dbReference type="PANTHER" id="PTHR23416:SF23">
    <property type="entry name" value="ACETYLTRANSFERASE C18B11.09C-RELATED"/>
    <property type="match status" value="1"/>
</dbReference>
<keyword evidence="4" id="KW-1185">Reference proteome</keyword>
<dbReference type="Gene3D" id="2.160.10.10">
    <property type="entry name" value="Hexapeptide repeat proteins"/>
    <property type="match status" value="1"/>
</dbReference>
<evidence type="ECO:0000256" key="2">
    <source>
        <dbReference type="ARBA" id="ARBA00022679"/>
    </source>
</evidence>
<protein>
    <submittedName>
        <fullName evidence="3">Sugar O-acetyltransferase</fullName>
    </submittedName>
</protein>
<accession>A0ABT0R2S8</accession>
<dbReference type="InterPro" id="IPR051159">
    <property type="entry name" value="Hexapeptide_acetyltransf"/>
</dbReference>
<evidence type="ECO:0000256" key="1">
    <source>
        <dbReference type="ARBA" id="ARBA00007274"/>
    </source>
</evidence>
<organism evidence="3 4">
    <name type="scientific">Brachybacterium equifaecis</name>
    <dbReference type="NCBI Taxonomy" id="2910770"/>
    <lineage>
        <taxon>Bacteria</taxon>
        <taxon>Bacillati</taxon>
        <taxon>Actinomycetota</taxon>
        <taxon>Actinomycetes</taxon>
        <taxon>Micrococcales</taxon>
        <taxon>Dermabacteraceae</taxon>
        <taxon>Brachybacterium</taxon>
    </lineage>
</organism>
<comment type="caution">
    <text evidence="3">The sequence shown here is derived from an EMBL/GenBank/DDBJ whole genome shotgun (WGS) entry which is preliminary data.</text>
</comment>
<dbReference type="InterPro" id="IPR001451">
    <property type="entry name" value="Hexapep"/>
</dbReference>